<reference evidence="1 2" key="1">
    <citation type="submission" date="2015-04" db="EMBL/GenBank/DDBJ databases">
        <title>Whole genome shotgun sequence of Flavihumibacter petaseus NBRC 106054.</title>
        <authorList>
            <person name="Miyazawa S."/>
            <person name="Hosoyama A."/>
            <person name="Hashimoto M."/>
            <person name="Noguchi M."/>
            <person name="Tsuchikane K."/>
            <person name="Ohji S."/>
            <person name="Yamazoe A."/>
            <person name="Ichikawa N."/>
            <person name="Kimura A."/>
            <person name="Fujita N."/>
        </authorList>
    </citation>
    <scope>NUCLEOTIDE SEQUENCE [LARGE SCALE GENOMIC DNA]</scope>
    <source>
        <strain evidence="1 2">NBRC 106054</strain>
    </source>
</reference>
<evidence type="ECO:0008006" key="3">
    <source>
        <dbReference type="Google" id="ProtNLM"/>
    </source>
</evidence>
<dbReference type="EMBL" id="BBWV01000001">
    <property type="protein sequence ID" value="GAO41000.1"/>
    <property type="molecule type" value="Genomic_DNA"/>
</dbReference>
<sequence>MTILALLSADLMAQINSLPPASTNLVYVDKEGVMRYTADNSEASFFGVNYTTPFAHAYRAQKAKGVNLEQAIRNDVYHLSRLGLNAFRVHVWDTEISDTAGNLLQNEHLRLFDFLLAELKKRSIKTIVTPIAFWGNGYPDRDEPTPGFSRYYGRGKLTTNDTAIAAQENYLRQFFSHVNPYTKLSYEADKDIIAVELNNEPAHSGPKAGVTAYINRLAAAVRSTGWSKPVFYNIAQGPWYADAVAAANIDGFSFQWYPTGLVGNRILPGNSLPAVDKYRIPFRDTIPAFANRALMVYEFDAADVMNPSMYPAMARSFREAGFQWATQFAYDPMAIADVNTEYQTHYLNLAYTPHKAIALMIAAEAFRHLPRNKSWGVYPTDTAFDGFHVDYEKELSVMASQDKFYYSNNTSLKPADAAALQHIAGAGNSVLVRYSGTGAYFLDRMAPDEWRLEVMPDVIRLRDPFGRPETGKPVTAISWQSKSMSVNLPGLGTDFSVQGINTGNKYSANAVKGTISIQPGVYVIRRKGAPAGIQPSQEFVAPEATAAISTNAGSSSLSDDHTEIVTPATAILFNPATDRMITVTPQYRKGFSTTHFDREPSAEAFRLSIKNMEGDELMGFQQFIGNNIQSLLVVDRKATGDEPDTLAVTASGTGADQLLLRLTLVDNQGQGYAAEVPIGKDRRTYFIPVNTLLPGPALLLPRPFPGFQPLQFSPAISQPKLQLRNIEKLQVSLDNNRQPVKLTDATLDIYQISLH</sequence>
<evidence type="ECO:0000313" key="2">
    <source>
        <dbReference type="Proteomes" id="UP000033121"/>
    </source>
</evidence>
<gene>
    <name evidence="1" type="ORF">FPE01S_01_00110</name>
</gene>
<dbReference type="STRING" id="1220578.FPE01S_01_00110"/>
<evidence type="ECO:0000313" key="1">
    <source>
        <dbReference type="EMBL" id="GAO41000.1"/>
    </source>
</evidence>
<protein>
    <recommendedName>
        <fullName evidence="3">Glycoside hydrolase family 5 domain-containing protein</fullName>
    </recommendedName>
</protein>
<dbReference type="AlphaFoldDB" id="A0A0E9MV49"/>
<name>A0A0E9MV49_9BACT</name>
<organism evidence="1 2">
    <name type="scientific">Flavihumibacter petaseus NBRC 106054</name>
    <dbReference type="NCBI Taxonomy" id="1220578"/>
    <lineage>
        <taxon>Bacteria</taxon>
        <taxon>Pseudomonadati</taxon>
        <taxon>Bacteroidota</taxon>
        <taxon>Chitinophagia</taxon>
        <taxon>Chitinophagales</taxon>
        <taxon>Chitinophagaceae</taxon>
        <taxon>Flavihumibacter</taxon>
    </lineage>
</organism>
<keyword evidence="2" id="KW-1185">Reference proteome</keyword>
<dbReference type="Gene3D" id="3.20.20.80">
    <property type="entry name" value="Glycosidases"/>
    <property type="match status" value="1"/>
</dbReference>
<dbReference type="InterPro" id="IPR017853">
    <property type="entry name" value="GH"/>
</dbReference>
<dbReference type="Proteomes" id="UP000033121">
    <property type="component" value="Unassembled WGS sequence"/>
</dbReference>
<proteinExistence type="predicted"/>
<dbReference type="SUPFAM" id="SSF51445">
    <property type="entry name" value="(Trans)glycosidases"/>
    <property type="match status" value="1"/>
</dbReference>
<accession>A0A0E9MV49</accession>
<comment type="caution">
    <text evidence="1">The sequence shown here is derived from an EMBL/GenBank/DDBJ whole genome shotgun (WGS) entry which is preliminary data.</text>
</comment>